<dbReference type="PROSITE" id="PS50014">
    <property type="entry name" value="BROMODOMAIN_2"/>
    <property type="match status" value="1"/>
</dbReference>
<feature type="domain" description="Bromo" evidence="4">
    <location>
        <begin position="185"/>
        <end position="255"/>
    </location>
</feature>
<protein>
    <recommendedName>
        <fullName evidence="4">Bromo domain-containing protein</fullName>
    </recommendedName>
</protein>
<gene>
    <name evidence="5" type="ORF">L596_025379</name>
</gene>
<dbReference type="OrthoDB" id="1742084at2759"/>
<evidence type="ECO:0000313" key="5">
    <source>
        <dbReference type="EMBL" id="TKR64904.1"/>
    </source>
</evidence>
<dbReference type="GO" id="GO:0035267">
    <property type="term" value="C:NuA4 histone acetyltransferase complex"/>
    <property type="evidence" value="ECO:0007669"/>
    <property type="project" value="TreeGrafter"/>
</dbReference>
<dbReference type="CDD" id="cd04369">
    <property type="entry name" value="Bromodomain"/>
    <property type="match status" value="1"/>
</dbReference>
<comment type="caution">
    <text evidence="5">The sequence shown here is derived from an EMBL/GenBank/DDBJ whole genome shotgun (WGS) entry which is preliminary data.</text>
</comment>
<evidence type="ECO:0000256" key="3">
    <source>
        <dbReference type="SAM" id="MobiDB-lite"/>
    </source>
</evidence>
<dbReference type="PANTHER" id="PTHR15398:SF4">
    <property type="entry name" value="BROMODOMAIN-CONTAINING PROTEIN 8 ISOFORM X1"/>
    <property type="match status" value="1"/>
</dbReference>
<organism evidence="5 6">
    <name type="scientific">Steinernema carpocapsae</name>
    <name type="common">Entomopathogenic nematode</name>
    <dbReference type="NCBI Taxonomy" id="34508"/>
    <lineage>
        <taxon>Eukaryota</taxon>
        <taxon>Metazoa</taxon>
        <taxon>Ecdysozoa</taxon>
        <taxon>Nematoda</taxon>
        <taxon>Chromadorea</taxon>
        <taxon>Rhabditida</taxon>
        <taxon>Tylenchina</taxon>
        <taxon>Panagrolaimomorpha</taxon>
        <taxon>Strongyloidoidea</taxon>
        <taxon>Steinernematidae</taxon>
        <taxon>Steinernema</taxon>
    </lineage>
</organism>
<evidence type="ECO:0000313" key="6">
    <source>
        <dbReference type="Proteomes" id="UP000298663"/>
    </source>
</evidence>
<dbReference type="EMBL" id="AZBU02000009">
    <property type="protein sequence ID" value="TKR64904.1"/>
    <property type="molecule type" value="Genomic_DNA"/>
</dbReference>
<evidence type="ECO:0000256" key="1">
    <source>
        <dbReference type="ARBA" id="ARBA00023117"/>
    </source>
</evidence>
<proteinExistence type="predicted"/>
<accession>A0A4U5M7N5</accession>
<reference evidence="5 6" key="1">
    <citation type="journal article" date="2015" name="Genome Biol.">
        <title>Comparative genomics of Steinernema reveals deeply conserved gene regulatory networks.</title>
        <authorList>
            <person name="Dillman A.R."/>
            <person name="Macchietto M."/>
            <person name="Porter C.F."/>
            <person name="Rogers A."/>
            <person name="Williams B."/>
            <person name="Antoshechkin I."/>
            <person name="Lee M.M."/>
            <person name="Goodwin Z."/>
            <person name="Lu X."/>
            <person name="Lewis E.E."/>
            <person name="Goodrich-Blair H."/>
            <person name="Stock S.P."/>
            <person name="Adams B.J."/>
            <person name="Sternberg P.W."/>
            <person name="Mortazavi A."/>
        </authorList>
    </citation>
    <scope>NUCLEOTIDE SEQUENCE [LARGE SCALE GENOMIC DNA]</scope>
    <source>
        <strain evidence="5 6">ALL</strain>
    </source>
</reference>
<reference evidence="5 6" key="2">
    <citation type="journal article" date="2019" name="G3 (Bethesda)">
        <title>Hybrid Assembly of the Genome of the Entomopathogenic Nematode Steinernema carpocapsae Identifies the X-Chromosome.</title>
        <authorList>
            <person name="Serra L."/>
            <person name="Macchietto M."/>
            <person name="Macias-Munoz A."/>
            <person name="McGill C.J."/>
            <person name="Rodriguez I.M."/>
            <person name="Rodriguez B."/>
            <person name="Murad R."/>
            <person name="Mortazavi A."/>
        </authorList>
    </citation>
    <scope>NUCLEOTIDE SEQUENCE [LARGE SCALE GENOMIC DNA]</scope>
    <source>
        <strain evidence="5 6">ALL</strain>
    </source>
</reference>
<keyword evidence="6" id="KW-1185">Reference proteome</keyword>
<dbReference type="SUPFAM" id="SSF47370">
    <property type="entry name" value="Bromodomain"/>
    <property type="match status" value="1"/>
</dbReference>
<dbReference type="AlphaFoldDB" id="A0A4U5M7N5"/>
<keyword evidence="1 2" id="KW-0103">Bromodomain</keyword>
<feature type="region of interest" description="Disordered" evidence="3">
    <location>
        <begin position="144"/>
        <end position="165"/>
    </location>
</feature>
<sequence length="274" mass="32098">MNIRELIEEADEADEIFEILTKIRNGGCATPQEQKDCEETVIRYYKAAFTDDEKLSVREMASRIRVQMIKRGVKHPRDLAEKDYDTLKKDQERAFQKRQQKDLQRAIKNLQQLKKKPKEEPIEDDHDASVISNIVDQLCSFVSQEDGGEEGRRTEKKKATEHDAAPVRKRLKNNQELKEILDVAFRQMSSNIFSRPVTQREADDYDDFVRCREDLRTMRKDVNKGAVESKVDLYRRIRHMYSNALMYNVQQSPIYEIAKKAADHFSKELGKLNV</sequence>
<dbReference type="SMART" id="SM00297">
    <property type="entry name" value="BROMO"/>
    <property type="match status" value="1"/>
</dbReference>
<dbReference type="Gene3D" id="1.20.920.10">
    <property type="entry name" value="Bromodomain-like"/>
    <property type="match status" value="1"/>
</dbReference>
<evidence type="ECO:0000256" key="2">
    <source>
        <dbReference type="PROSITE-ProRule" id="PRU00035"/>
    </source>
</evidence>
<dbReference type="InterPro" id="IPR001487">
    <property type="entry name" value="Bromodomain"/>
</dbReference>
<feature type="compositionally biased region" description="Basic and acidic residues" evidence="3">
    <location>
        <begin position="149"/>
        <end position="165"/>
    </location>
</feature>
<evidence type="ECO:0000259" key="4">
    <source>
        <dbReference type="PROSITE" id="PS50014"/>
    </source>
</evidence>
<dbReference type="PANTHER" id="PTHR15398">
    <property type="entry name" value="BROMODOMAIN-CONTAINING PROTEIN 8"/>
    <property type="match status" value="1"/>
</dbReference>
<dbReference type="Proteomes" id="UP000298663">
    <property type="component" value="Unassembled WGS sequence"/>
</dbReference>
<dbReference type="InterPro" id="IPR036427">
    <property type="entry name" value="Bromodomain-like_sf"/>
</dbReference>
<dbReference type="Pfam" id="PF00439">
    <property type="entry name" value="Bromodomain"/>
    <property type="match status" value="1"/>
</dbReference>
<name>A0A4U5M7N5_STECR</name>